<sequence length="176" mass="19405">MHLFVCQAQIMIWYQRFMPPDAKELGAIAHGPMMLAQVEGVTVGLRSIVAYTSGLELAVVVVAKGVHADALRRQYAAPAITDPETGRRRPGETHGRPLRLRALEDSVLQPIRHRDGQGYENSEIQQREYLFELTPLPDTEDLPLIAEWPEIGLGPVTTHLKLPPPAVLAAAIIPLP</sequence>
<gene>
    <name evidence="2" type="ORF">FNL38_105232</name>
</gene>
<reference evidence="2" key="1">
    <citation type="submission" date="2019-07" db="EMBL/GenBank/DDBJ databases">
        <title>Genomic Encyclopedia of Type Strains, Phase IV (KMG-IV): sequencing the most valuable type-strain genomes for metagenomic binning, comparative biology and taxonomic classification.</title>
        <authorList>
            <person name="Goeker M."/>
        </authorList>
    </citation>
    <scope>NUCLEOTIDE SEQUENCE</scope>
    <source>
        <strain evidence="2">DSM 44596</strain>
    </source>
</reference>
<evidence type="ECO:0000256" key="1">
    <source>
        <dbReference type="SAM" id="MobiDB-lite"/>
    </source>
</evidence>
<dbReference type="EMBL" id="VNIQ01000005">
    <property type="protein sequence ID" value="TYQ03082.1"/>
    <property type="molecule type" value="Genomic_DNA"/>
</dbReference>
<name>A0A652YMI1_NOCGL</name>
<proteinExistence type="predicted"/>
<dbReference type="AlphaFoldDB" id="A0A652YMI1"/>
<evidence type="ECO:0000313" key="2">
    <source>
        <dbReference type="EMBL" id="TYQ03082.1"/>
    </source>
</evidence>
<feature type="compositionally biased region" description="Basic and acidic residues" evidence="1">
    <location>
        <begin position="84"/>
        <end position="95"/>
    </location>
</feature>
<organism evidence="2">
    <name type="scientific">Nocardia globerula</name>
    <dbReference type="NCBI Taxonomy" id="1818"/>
    <lineage>
        <taxon>Bacteria</taxon>
        <taxon>Bacillati</taxon>
        <taxon>Actinomycetota</taxon>
        <taxon>Actinomycetes</taxon>
        <taxon>Mycobacteriales</taxon>
        <taxon>Nocardiaceae</taxon>
        <taxon>Nocardia</taxon>
    </lineage>
</organism>
<feature type="region of interest" description="Disordered" evidence="1">
    <location>
        <begin position="79"/>
        <end position="99"/>
    </location>
</feature>
<accession>A0A652YMI1</accession>
<protein>
    <submittedName>
        <fullName evidence="2">Uncharacterized protein</fullName>
    </submittedName>
</protein>
<comment type="caution">
    <text evidence="2">The sequence shown here is derived from an EMBL/GenBank/DDBJ whole genome shotgun (WGS) entry which is preliminary data.</text>
</comment>